<evidence type="ECO:0000313" key="1">
    <source>
        <dbReference type="EMBL" id="KAG6960385.1"/>
    </source>
</evidence>
<accession>A0A8T1UHF7</accession>
<proteinExistence type="predicted"/>
<comment type="caution">
    <text evidence="1">The sequence shown here is derived from an EMBL/GenBank/DDBJ whole genome shotgun (WGS) entry which is preliminary data.</text>
</comment>
<dbReference type="Proteomes" id="UP000688947">
    <property type="component" value="Unassembled WGS sequence"/>
</dbReference>
<protein>
    <submittedName>
        <fullName evidence="1">Uncharacterized protein</fullName>
    </submittedName>
</protein>
<reference evidence="1" key="1">
    <citation type="submission" date="2021-01" db="EMBL/GenBank/DDBJ databases">
        <title>Phytophthora aleatoria, a newly-described species from Pinus radiata is distinct from Phytophthora cactorum isolates based on comparative genomics.</title>
        <authorList>
            <person name="Mcdougal R."/>
            <person name="Panda P."/>
            <person name="Williams N."/>
            <person name="Studholme D.J."/>
        </authorList>
    </citation>
    <scope>NUCLEOTIDE SEQUENCE</scope>
    <source>
        <strain evidence="1">NZFS 3830</strain>
    </source>
</reference>
<name>A0A8T1UHF7_9STRA</name>
<dbReference type="EMBL" id="JAENGZ010000389">
    <property type="protein sequence ID" value="KAG6960385.1"/>
    <property type="molecule type" value="Genomic_DNA"/>
</dbReference>
<evidence type="ECO:0000313" key="2">
    <source>
        <dbReference type="Proteomes" id="UP000688947"/>
    </source>
</evidence>
<sequence length="153" mass="17513">MMHKYLFSGKLNSRILFGPTKRFTSHEEHYLEQGTGIHIWSALAFLSCSLVYNLNRTTATWPMRSNPTIIYFMKLCYYPGIHRAPFAIICIQWRAIGTYNSLSADDGQNGQRYVECGQSSCAVRAALENKEELYPRFLLLVACKFVFIPIASD</sequence>
<organism evidence="1 2">
    <name type="scientific">Phytophthora cactorum</name>
    <dbReference type="NCBI Taxonomy" id="29920"/>
    <lineage>
        <taxon>Eukaryota</taxon>
        <taxon>Sar</taxon>
        <taxon>Stramenopiles</taxon>
        <taxon>Oomycota</taxon>
        <taxon>Peronosporomycetes</taxon>
        <taxon>Peronosporales</taxon>
        <taxon>Peronosporaceae</taxon>
        <taxon>Phytophthora</taxon>
    </lineage>
</organism>
<dbReference type="AlphaFoldDB" id="A0A8T1UHF7"/>
<gene>
    <name evidence="1" type="ORF">JG687_00008248</name>
</gene>